<dbReference type="RefSeq" id="WP_093829486.1">
    <property type="nucleotide sequence ID" value="NZ_FOLQ01000008.1"/>
</dbReference>
<proteinExistence type="predicted"/>
<gene>
    <name evidence="2" type="ORF">SAMN05216167_108128</name>
</gene>
<feature type="domain" description="HTH LytTR-type" evidence="1">
    <location>
        <begin position="30"/>
        <end position="133"/>
    </location>
</feature>
<dbReference type="InterPro" id="IPR007492">
    <property type="entry name" value="LytTR_DNA-bd_dom"/>
</dbReference>
<dbReference type="EMBL" id="FOLQ01000008">
    <property type="protein sequence ID" value="SFD89918.1"/>
    <property type="molecule type" value="Genomic_DNA"/>
</dbReference>
<name>A0A1I1W665_9BACT</name>
<dbReference type="GO" id="GO:0000156">
    <property type="term" value="F:phosphorelay response regulator activity"/>
    <property type="evidence" value="ECO:0007669"/>
    <property type="project" value="InterPro"/>
</dbReference>
<dbReference type="SMART" id="SM00850">
    <property type="entry name" value="LytTR"/>
    <property type="match status" value="1"/>
</dbReference>
<sequence length="140" mass="16359">MEATTLSSSQPLSSVVPHFPSSYQRGSQRIALPYLNRTIFISVDDILCLQGEGNYTFLHTRDRKRYLVSKTLKEFEKTLDGSMFLRIHKSYIVNLAYVQRSIFTKEHQVKLADGREVGISRRRVKVISQQLAQYWQRLYN</sequence>
<evidence type="ECO:0000313" key="2">
    <source>
        <dbReference type="EMBL" id="SFD89918.1"/>
    </source>
</evidence>
<dbReference type="GO" id="GO:0003677">
    <property type="term" value="F:DNA binding"/>
    <property type="evidence" value="ECO:0007669"/>
    <property type="project" value="InterPro"/>
</dbReference>
<evidence type="ECO:0000313" key="3">
    <source>
        <dbReference type="Proteomes" id="UP000198598"/>
    </source>
</evidence>
<dbReference type="PROSITE" id="PS50930">
    <property type="entry name" value="HTH_LYTTR"/>
    <property type="match status" value="1"/>
</dbReference>
<dbReference type="STRING" id="662367.SAMN05216167_108128"/>
<dbReference type="AlphaFoldDB" id="A0A1I1W665"/>
<dbReference type="PANTHER" id="PTHR37299">
    <property type="entry name" value="TRANSCRIPTIONAL REGULATOR-RELATED"/>
    <property type="match status" value="1"/>
</dbReference>
<organism evidence="2 3">
    <name type="scientific">Spirosoma endophyticum</name>
    <dbReference type="NCBI Taxonomy" id="662367"/>
    <lineage>
        <taxon>Bacteria</taxon>
        <taxon>Pseudomonadati</taxon>
        <taxon>Bacteroidota</taxon>
        <taxon>Cytophagia</taxon>
        <taxon>Cytophagales</taxon>
        <taxon>Cytophagaceae</taxon>
        <taxon>Spirosoma</taxon>
    </lineage>
</organism>
<reference evidence="2 3" key="1">
    <citation type="submission" date="2016-10" db="EMBL/GenBank/DDBJ databases">
        <authorList>
            <person name="de Groot N.N."/>
        </authorList>
    </citation>
    <scope>NUCLEOTIDE SEQUENCE [LARGE SCALE GENOMIC DNA]</scope>
    <source>
        <strain evidence="2 3">DSM 26130</strain>
    </source>
</reference>
<dbReference type="Proteomes" id="UP000198598">
    <property type="component" value="Unassembled WGS sequence"/>
</dbReference>
<dbReference type="PANTHER" id="PTHR37299:SF1">
    <property type="entry name" value="STAGE 0 SPORULATION PROTEIN A HOMOLOG"/>
    <property type="match status" value="1"/>
</dbReference>
<protein>
    <submittedName>
        <fullName evidence="2">Transcriptional regulator, LytTR family</fullName>
    </submittedName>
</protein>
<dbReference type="OrthoDB" id="1430683at2"/>
<accession>A0A1I1W665</accession>
<dbReference type="InterPro" id="IPR046947">
    <property type="entry name" value="LytR-like"/>
</dbReference>
<dbReference type="Pfam" id="PF04397">
    <property type="entry name" value="LytTR"/>
    <property type="match status" value="1"/>
</dbReference>
<keyword evidence="3" id="KW-1185">Reference proteome</keyword>
<dbReference type="Gene3D" id="2.40.50.1020">
    <property type="entry name" value="LytTr DNA-binding domain"/>
    <property type="match status" value="1"/>
</dbReference>
<evidence type="ECO:0000259" key="1">
    <source>
        <dbReference type="PROSITE" id="PS50930"/>
    </source>
</evidence>